<proteinExistence type="predicted"/>
<dbReference type="EMBL" id="ACFC01000027">
    <property type="protein sequence ID" value="EEE03444.1"/>
    <property type="molecule type" value="Genomic_DNA"/>
</dbReference>
<organism evidence="2 3">
    <name type="scientific">Burkholderia multivorans CGD2</name>
    <dbReference type="NCBI Taxonomy" id="513052"/>
    <lineage>
        <taxon>Bacteria</taxon>
        <taxon>Pseudomonadati</taxon>
        <taxon>Pseudomonadota</taxon>
        <taxon>Betaproteobacteria</taxon>
        <taxon>Burkholderiales</taxon>
        <taxon>Burkholderiaceae</taxon>
        <taxon>Burkholderia</taxon>
        <taxon>Burkholderia cepacia complex</taxon>
    </lineage>
</organism>
<evidence type="ECO:0000313" key="2">
    <source>
        <dbReference type="EMBL" id="EEE03444.1"/>
    </source>
</evidence>
<feature type="compositionally biased region" description="Polar residues" evidence="1">
    <location>
        <begin position="42"/>
        <end position="51"/>
    </location>
</feature>
<protein>
    <submittedName>
        <fullName evidence="2">Uncharacterized protein</fullName>
    </submittedName>
</protein>
<evidence type="ECO:0000256" key="1">
    <source>
        <dbReference type="SAM" id="MobiDB-lite"/>
    </source>
</evidence>
<evidence type="ECO:0000313" key="3">
    <source>
        <dbReference type="Proteomes" id="UP000004535"/>
    </source>
</evidence>
<feature type="region of interest" description="Disordered" evidence="1">
    <location>
        <begin position="1"/>
        <end position="20"/>
    </location>
</feature>
<name>B9C0M5_9BURK</name>
<sequence length="51" mass="5507">MAREAQPKFPKKPPANPAVFFRPSPAVVATAALQPERHTAPPESTNLPHAH</sequence>
<accession>B9C0M5</accession>
<dbReference type="AlphaFoldDB" id="B9C0M5"/>
<dbReference type="Proteomes" id="UP000004535">
    <property type="component" value="Unassembled WGS sequence"/>
</dbReference>
<comment type="caution">
    <text evidence="2">The sequence shown here is derived from an EMBL/GenBank/DDBJ whole genome shotgun (WGS) entry which is preliminary data.</text>
</comment>
<gene>
    <name evidence="2" type="ORF">BURMUCGD2_3032</name>
</gene>
<reference evidence="2 3" key="1">
    <citation type="journal article" date="2012" name="J. Bacteriol.">
        <title>Draft Genome Sequence Determination for Cystic Fibrosis and Chronic Granulomatous Disease Burkholderia multivorans Isolates.</title>
        <authorList>
            <person name="Varga J.J."/>
            <person name="Losada L."/>
            <person name="Zelazny A.M."/>
            <person name="Brinkac L."/>
            <person name="Harkins D."/>
            <person name="Radune D."/>
            <person name="Hostetler J."/>
            <person name="Sampaio E.P."/>
            <person name="Ronning C.M."/>
            <person name="Nierman W.C."/>
            <person name="Greenberg D.E."/>
            <person name="Holland S.M."/>
            <person name="Goldberg J.B."/>
        </authorList>
    </citation>
    <scope>NUCLEOTIDE SEQUENCE [LARGE SCALE GENOMIC DNA]</scope>
    <source>
        <strain evidence="2 3">CGD2</strain>
    </source>
</reference>
<feature type="region of interest" description="Disordered" evidence="1">
    <location>
        <begin position="29"/>
        <end position="51"/>
    </location>
</feature>